<name>A0ABQ5CYC6_9ASTR</name>
<sequence length="324" mass="35015">MVSFYSSDIVSYTMVSFYSSDIVSYTMVSSCFLDIGSCAMISLRYQTLHCELYNGLILLLRHCELYNGLILLLGHWELRNDLTSLSDILQHYPATAPHHPTAGHHRIPATTMPPPPENFSGGHFRPRPKSLPITGSIQPSYPLALTRAAATRTTTTAATTVTPPPSQPRTTKGAVVCYKYPRGVRLVEGFAAGVFVRGGSPHRRVRLGWQPPPKPGAFGCRPQPKEGVSGWWYAPRGNHKGTIGFGTAERVHSQGVFGSVYSTKGCLFYVANTTVGAWVSGQQGLSGLAVETAGGAVDSNTHRVHGFVVSTDQSHMGRLAVSSD</sequence>
<accession>A0ABQ5CYC6</accession>
<keyword evidence="2" id="KW-1185">Reference proteome</keyword>
<reference evidence="1" key="1">
    <citation type="journal article" date="2022" name="Int. J. Mol. Sci.">
        <title>Draft Genome of Tanacetum Coccineum: Genomic Comparison of Closely Related Tanacetum-Family Plants.</title>
        <authorList>
            <person name="Yamashiro T."/>
            <person name="Shiraishi A."/>
            <person name="Nakayama K."/>
            <person name="Satake H."/>
        </authorList>
    </citation>
    <scope>NUCLEOTIDE SEQUENCE</scope>
</reference>
<evidence type="ECO:0000313" key="1">
    <source>
        <dbReference type="EMBL" id="GJT31492.1"/>
    </source>
</evidence>
<proteinExistence type="predicted"/>
<organism evidence="1 2">
    <name type="scientific">Tanacetum coccineum</name>
    <dbReference type="NCBI Taxonomy" id="301880"/>
    <lineage>
        <taxon>Eukaryota</taxon>
        <taxon>Viridiplantae</taxon>
        <taxon>Streptophyta</taxon>
        <taxon>Embryophyta</taxon>
        <taxon>Tracheophyta</taxon>
        <taxon>Spermatophyta</taxon>
        <taxon>Magnoliopsida</taxon>
        <taxon>eudicotyledons</taxon>
        <taxon>Gunneridae</taxon>
        <taxon>Pentapetalae</taxon>
        <taxon>asterids</taxon>
        <taxon>campanulids</taxon>
        <taxon>Asterales</taxon>
        <taxon>Asteraceae</taxon>
        <taxon>Asteroideae</taxon>
        <taxon>Anthemideae</taxon>
        <taxon>Anthemidinae</taxon>
        <taxon>Tanacetum</taxon>
    </lineage>
</organism>
<protein>
    <submittedName>
        <fullName evidence="1">Uncharacterized protein</fullName>
    </submittedName>
</protein>
<dbReference type="Proteomes" id="UP001151760">
    <property type="component" value="Unassembled WGS sequence"/>
</dbReference>
<gene>
    <name evidence="1" type="ORF">Tco_0911767</name>
</gene>
<evidence type="ECO:0000313" key="2">
    <source>
        <dbReference type="Proteomes" id="UP001151760"/>
    </source>
</evidence>
<reference evidence="1" key="2">
    <citation type="submission" date="2022-01" db="EMBL/GenBank/DDBJ databases">
        <authorList>
            <person name="Yamashiro T."/>
            <person name="Shiraishi A."/>
            <person name="Satake H."/>
            <person name="Nakayama K."/>
        </authorList>
    </citation>
    <scope>NUCLEOTIDE SEQUENCE</scope>
</reference>
<dbReference type="EMBL" id="BQNB010014711">
    <property type="protein sequence ID" value="GJT31492.1"/>
    <property type="molecule type" value="Genomic_DNA"/>
</dbReference>
<comment type="caution">
    <text evidence="1">The sequence shown here is derived from an EMBL/GenBank/DDBJ whole genome shotgun (WGS) entry which is preliminary data.</text>
</comment>